<dbReference type="PANTHER" id="PTHR42830:SF1">
    <property type="entry name" value="OSMOTICALLY INDUCIBLE FAMILY PROTEIN"/>
    <property type="match status" value="1"/>
</dbReference>
<dbReference type="InterPro" id="IPR036102">
    <property type="entry name" value="OsmC/Ohrsf"/>
</dbReference>
<dbReference type="InterPro" id="IPR015946">
    <property type="entry name" value="KH_dom-like_a/b"/>
</dbReference>
<gene>
    <name evidence="1" type="ORF">GOB81_16415</name>
</gene>
<dbReference type="NCBIfam" id="TIGR03562">
    <property type="entry name" value="osmo_induc_OsmC"/>
    <property type="match status" value="1"/>
</dbReference>
<sequence>MILKRHAVVSWAGGFKGGKGNISTESGALESYPYGYSNRFGDQKGTNPEELLGAAHASCFTMALSRLLEEEGLTATALDTQAEVTLEQLEGSFKITKINLKLRAFVPGADSESFAAIAAKAKQGCPISKALNAEITLDAALVG</sequence>
<evidence type="ECO:0000313" key="2">
    <source>
        <dbReference type="Proteomes" id="UP000631653"/>
    </source>
</evidence>
<dbReference type="InterPro" id="IPR052707">
    <property type="entry name" value="OsmC_Ohr_Peroxiredoxin"/>
</dbReference>
<comment type="caution">
    <text evidence="1">The sequence shown here is derived from an EMBL/GenBank/DDBJ whole genome shotgun (WGS) entry which is preliminary data.</text>
</comment>
<reference evidence="1 2" key="1">
    <citation type="journal article" date="2020" name="Int. J. Syst. Evol. Microbiol.">
        <title>Novel acetic acid bacteria from cider fermentations: Acetobacter conturbans sp. nov. and Acetobacter fallax sp. nov.</title>
        <authorList>
            <person name="Sombolestani A.S."/>
            <person name="Cleenwerck I."/>
            <person name="Cnockaert M."/>
            <person name="Borremans W."/>
            <person name="Wieme A.D."/>
            <person name="De Vuyst L."/>
            <person name="Vandamme P."/>
        </authorList>
    </citation>
    <scope>NUCLEOTIDE SEQUENCE [LARGE SCALE GENOMIC DNA]</scope>
    <source>
        <strain evidence="1 2">LMG 1627</strain>
    </source>
</reference>
<protein>
    <submittedName>
        <fullName evidence="1">OsmC family peroxiredoxin</fullName>
    </submittedName>
</protein>
<dbReference type="EMBL" id="WOSY01000035">
    <property type="protein sequence ID" value="NHN90173.1"/>
    <property type="molecule type" value="Genomic_DNA"/>
</dbReference>
<organism evidence="1 2">
    <name type="scientific">Acetobacter conturbans</name>
    <dbReference type="NCBI Taxonomy" id="1737472"/>
    <lineage>
        <taxon>Bacteria</taxon>
        <taxon>Pseudomonadati</taxon>
        <taxon>Pseudomonadota</taxon>
        <taxon>Alphaproteobacteria</taxon>
        <taxon>Acetobacterales</taxon>
        <taxon>Acetobacteraceae</taxon>
        <taxon>Acetobacter</taxon>
    </lineage>
</organism>
<dbReference type="Proteomes" id="UP000631653">
    <property type="component" value="Unassembled WGS sequence"/>
</dbReference>
<name>A0ABX0K394_9PROT</name>
<dbReference type="RefSeq" id="WP_173571358.1">
    <property type="nucleotide sequence ID" value="NZ_WOSY01000035.1"/>
</dbReference>
<evidence type="ECO:0000313" key="1">
    <source>
        <dbReference type="EMBL" id="NHN90173.1"/>
    </source>
</evidence>
<proteinExistence type="predicted"/>
<dbReference type="PANTHER" id="PTHR42830">
    <property type="entry name" value="OSMOTICALLY INDUCIBLE FAMILY PROTEIN"/>
    <property type="match status" value="1"/>
</dbReference>
<dbReference type="InterPro" id="IPR019904">
    <property type="entry name" value="Peroxiredoxin_OsmC"/>
</dbReference>
<keyword evidence="2" id="KW-1185">Reference proteome</keyword>
<accession>A0ABX0K394</accession>
<dbReference type="Pfam" id="PF02566">
    <property type="entry name" value="OsmC"/>
    <property type="match status" value="1"/>
</dbReference>
<dbReference type="SUPFAM" id="SSF82784">
    <property type="entry name" value="OsmC-like"/>
    <property type="match status" value="1"/>
</dbReference>
<dbReference type="InterPro" id="IPR003718">
    <property type="entry name" value="OsmC/Ohr_fam"/>
</dbReference>
<dbReference type="Gene3D" id="3.30.300.20">
    <property type="match status" value="1"/>
</dbReference>